<proteinExistence type="predicted"/>
<evidence type="ECO:0000313" key="1">
    <source>
        <dbReference type="Proteomes" id="UP000887579"/>
    </source>
</evidence>
<dbReference type="WBParaSite" id="ES5_v2.g28513.t1">
    <property type="protein sequence ID" value="ES5_v2.g28513.t1"/>
    <property type="gene ID" value="ES5_v2.g28513"/>
</dbReference>
<protein>
    <submittedName>
        <fullName evidence="2">SWIM-type domain-containing protein</fullName>
    </submittedName>
</protein>
<sequence>VNEGATHVMGLIDEMEFENFYDKITLMATSEKWSKYEKLQKFVASESRLRYFFDRHNLKARIAGGFAFKQATDNIGECMNMLIKAKPEFKDNMPIQDLIKAIQKVMVSQLADISRVYIHKAPCQLYDEKRFLGDSEWAALSEERKRELLKEIFIIDSDLLPGFESSSVFPASLASNISEVQRNDMILTAKTFKVFEDEPGIYIVKKGDDLKNIDTTTVPIHCKCKMANGKQVVCHHILAVHEKFPGANILQKMENYLKTETINERNKRINDPADAAKPGQRRHVRRRGNPDSRNGNNEKVTEYLNLQNSSSTATKRNFNDSGNSSFQ</sequence>
<evidence type="ECO:0000313" key="2">
    <source>
        <dbReference type="WBParaSite" id="ES5_v2.g28513.t1"/>
    </source>
</evidence>
<accession>A0AC34GFT9</accession>
<organism evidence="1 2">
    <name type="scientific">Panagrolaimus sp. ES5</name>
    <dbReference type="NCBI Taxonomy" id="591445"/>
    <lineage>
        <taxon>Eukaryota</taxon>
        <taxon>Metazoa</taxon>
        <taxon>Ecdysozoa</taxon>
        <taxon>Nematoda</taxon>
        <taxon>Chromadorea</taxon>
        <taxon>Rhabditida</taxon>
        <taxon>Tylenchina</taxon>
        <taxon>Panagrolaimomorpha</taxon>
        <taxon>Panagrolaimoidea</taxon>
        <taxon>Panagrolaimidae</taxon>
        <taxon>Panagrolaimus</taxon>
    </lineage>
</organism>
<reference evidence="2" key="1">
    <citation type="submission" date="2022-11" db="UniProtKB">
        <authorList>
            <consortium name="WormBaseParasite"/>
        </authorList>
    </citation>
    <scope>IDENTIFICATION</scope>
</reference>
<name>A0AC34GFT9_9BILA</name>
<dbReference type="Proteomes" id="UP000887579">
    <property type="component" value="Unplaced"/>
</dbReference>